<accession>A0A914UK77</accession>
<dbReference type="WBParaSite" id="PSAMB.scaffold1046size36713.g10534.t1">
    <property type="protein sequence ID" value="PSAMB.scaffold1046size36713.g10534.t1"/>
    <property type="gene ID" value="PSAMB.scaffold1046size36713.g10534"/>
</dbReference>
<name>A0A914UK77_9BILA</name>
<keyword evidence="2" id="KW-1185">Reference proteome</keyword>
<organism evidence="2 3">
    <name type="scientific">Plectus sambesii</name>
    <dbReference type="NCBI Taxonomy" id="2011161"/>
    <lineage>
        <taxon>Eukaryota</taxon>
        <taxon>Metazoa</taxon>
        <taxon>Ecdysozoa</taxon>
        <taxon>Nematoda</taxon>
        <taxon>Chromadorea</taxon>
        <taxon>Plectida</taxon>
        <taxon>Plectina</taxon>
        <taxon>Plectoidea</taxon>
        <taxon>Plectidae</taxon>
        <taxon>Plectus</taxon>
    </lineage>
</organism>
<dbReference type="PANTHER" id="PTHR10742">
    <property type="entry name" value="FLAVIN MONOAMINE OXIDASE"/>
    <property type="match status" value="1"/>
</dbReference>
<evidence type="ECO:0000313" key="3">
    <source>
        <dbReference type="WBParaSite" id="PSAMB.scaffold1046size36713.g10534.t1"/>
    </source>
</evidence>
<dbReference type="Gene3D" id="3.50.50.60">
    <property type="entry name" value="FAD/NAD(P)-binding domain"/>
    <property type="match status" value="1"/>
</dbReference>
<dbReference type="InterPro" id="IPR036188">
    <property type="entry name" value="FAD/NAD-bd_sf"/>
</dbReference>
<dbReference type="Gene3D" id="3.90.660.10">
    <property type="match status" value="1"/>
</dbReference>
<dbReference type="GO" id="GO:0046592">
    <property type="term" value="F:polyamine oxidase activity"/>
    <property type="evidence" value="ECO:0007669"/>
    <property type="project" value="TreeGrafter"/>
</dbReference>
<dbReference type="AlphaFoldDB" id="A0A914UK77"/>
<protein>
    <submittedName>
        <fullName evidence="3">Amine oxidase domain-containing protein</fullName>
    </submittedName>
</protein>
<feature type="domain" description="Amine oxidase" evidence="1">
    <location>
        <begin position="18"/>
        <end position="471"/>
    </location>
</feature>
<dbReference type="PANTHER" id="PTHR10742:SF416">
    <property type="entry name" value="SPERMINE OXIDASE"/>
    <property type="match status" value="1"/>
</dbReference>
<dbReference type="SUPFAM" id="SSF54373">
    <property type="entry name" value="FAD-linked reductases, C-terminal domain"/>
    <property type="match status" value="1"/>
</dbReference>
<evidence type="ECO:0000259" key="1">
    <source>
        <dbReference type="Pfam" id="PF01593"/>
    </source>
</evidence>
<sequence>MSNGNKMEHSVAIIGGGFSGLGAAYGLNQGGCSKITLFEASNRLGGRTWTVKTNGHTIELGAQYFHVHKSEIYEFAKKCGAVIQDDARKRYENFESIIVLPDGTRLDQELADSFWDDCYYDNAHKIIMDKDYDQSITTSKVAVLKLFEEWRQRNAEKLASYSSSHIETLESLLRRSVQLQESLGTEDWSNVVLSSYREWLVDSENLNEPTAHGGYGKIVEYVVSQLSANCVKLNHRVSEIDWSSDDGVYLSFEGQEKPQRFDRVVITCSVGVLKNTLNQMWKPPLPLEKRQLLREITVGQLDRVVAEFPQRFWAKECSNSFEYSVAEKENEPNFFSNIVSVESHPNALLLWVVGHQTLELYQMGQEALSDAIVKFLSLVFPDVDPNKLRPSKIHRSNWGQDRNFLCGYSHQQLVSGAKHVRETAERLAKPLLAKDKKTPLVLFAGEATANEHYATVHSAWNSGRREASRLLADFSSRRRDGQHFIRSAI</sequence>
<dbReference type="InterPro" id="IPR002937">
    <property type="entry name" value="Amino_oxidase"/>
</dbReference>
<reference evidence="3" key="1">
    <citation type="submission" date="2022-11" db="UniProtKB">
        <authorList>
            <consortium name="WormBaseParasite"/>
        </authorList>
    </citation>
    <scope>IDENTIFICATION</scope>
</reference>
<dbReference type="Pfam" id="PF01593">
    <property type="entry name" value="Amino_oxidase"/>
    <property type="match status" value="1"/>
</dbReference>
<evidence type="ECO:0000313" key="2">
    <source>
        <dbReference type="Proteomes" id="UP000887566"/>
    </source>
</evidence>
<proteinExistence type="predicted"/>
<dbReference type="Proteomes" id="UP000887566">
    <property type="component" value="Unplaced"/>
</dbReference>
<dbReference type="InterPro" id="IPR050281">
    <property type="entry name" value="Flavin_monoamine_oxidase"/>
</dbReference>
<dbReference type="SUPFAM" id="SSF51905">
    <property type="entry name" value="FAD/NAD(P)-binding domain"/>
    <property type="match status" value="1"/>
</dbReference>